<feature type="transmembrane region" description="Helical" evidence="1">
    <location>
        <begin position="111"/>
        <end position="130"/>
    </location>
</feature>
<dbReference type="GeneID" id="109131295"/>
<dbReference type="Proteomes" id="UP000694864">
    <property type="component" value="Chromosome 20"/>
</dbReference>
<proteinExistence type="predicted"/>
<reference evidence="3" key="2">
    <citation type="submission" date="2025-08" db="UniProtKB">
        <authorList>
            <consortium name="RefSeq"/>
        </authorList>
    </citation>
    <scope>IDENTIFICATION</scope>
    <source>
        <tissue evidence="3">Leaf</tissue>
    </source>
</reference>
<keyword evidence="2" id="KW-1185">Reference proteome</keyword>
<evidence type="ECO:0000313" key="2">
    <source>
        <dbReference type="Proteomes" id="UP000694864"/>
    </source>
</evidence>
<reference evidence="2" key="1">
    <citation type="journal article" date="2014" name="Nat. Commun.">
        <title>The emerging biofuel crop Camelina sativa retains a highly undifferentiated hexaploid genome structure.</title>
        <authorList>
            <person name="Kagale S."/>
            <person name="Koh C."/>
            <person name="Nixon J."/>
            <person name="Bollina V."/>
            <person name="Clarke W.E."/>
            <person name="Tuteja R."/>
            <person name="Spillane C."/>
            <person name="Robinson S.J."/>
            <person name="Links M.G."/>
            <person name="Clarke C."/>
            <person name="Higgins E.E."/>
            <person name="Huebert T."/>
            <person name="Sharpe A.G."/>
            <person name="Parkin I.A."/>
        </authorList>
    </citation>
    <scope>NUCLEOTIDE SEQUENCE [LARGE SCALE GENOMIC DNA]</scope>
    <source>
        <strain evidence="2">cv. DH55</strain>
    </source>
</reference>
<keyword evidence="1" id="KW-0472">Membrane</keyword>
<keyword evidence="1" id="KW-0812">Transmembrane</keyword>
<evidence type="ECO:0000313" key="3">
    <source>
        <dbReference type="RefSeq" id="XP_019097608.1"/>
    </source>
</evidence>
<gene>
    <name evidence="3" type="primary">LOC109131295</name>
</gene>
<keyword evidence="1" id="KW-1133">Transmembrane helix</keyword>
<evidence type="ECO:0000256" key="1">
    <source>
        <dbReference type="SAM" id="Phobius"/>
    </source>
</evidence>
<dbReference type="RefSeq" id="XP_019097608.1">
    <property type="nucleotide sequence ID" value="XM_019242063.1"/>
</dbReference>
<protein>
    <submittedName>
        <fullName evidence="3">Uncharacterized protein LOC109131295</fullName>
    </submittedName>
</protein>
<organism evidence="2 3">
    <name type="scientific">Camelina sativa</name>
    <name type="common">False flax</name>
    <name type="synonym">Myagrum sativum</name>
    <dbReference type="NCBI Taxonomy" id="90675"/>
    <lineage>
        <taxon>Eukaryota</taxon>
        <taxon>Viridiplantae</taxon>
        <taxon>Streptophyta</taxon>
        <taxon>Embryophyta</taxon>
        <taxon>Tracheophyta</taxon>
        <taxon>Spermatophyta</taxon>
        <taxon>Magnoliopsida</taxon>
        <taxon>eudicotyledons</taxon>
        <taxon>Gunneridae</taxon>
        <taxon>Pentapetalae</taxon>
        <taxon>rosids</taxon>
        <taxon>malvids</taxon>
        <taxon>Brassicales</taxon>
        <taxon>Brassicaceae</taxon>
        <taxon>Camelineae</taxon>
        <taxon>Camelina</taxon>
    </lineage>
</organism>
<name>A0ABM1RF20_CAMSA</name>
<sequence>MMMMGGGESEKQRSVVLWKLKVCVRAERFSLKLNLRNRLSSWKLHRFSFVLRFRNHHLKVDSQSKPDRVRFIRSLAAAIFRRRRRREAVDAKTLIELVWNRAVVAAKKARGVGAAVTLIIIVANYLMPWIKLRSEPFQLY</sequence>
<accession>A0ABM1RF20</accession>